<reference evidence="1" key="1">
    <citation type="submission" date="2021-01" db="EMBL/GenBank/DDBJ databases">
        <authorList>
            <person name="Corre E."/>
            <person name="Pelletier E."/>
            <person name="Niang G."/>
            <person name="Scheremetjew M."/>
            <person name="Finn R."/>
            <person name="Kale V."/>
            <person name="Holt S."/>
            <person name="Cochrane G."/>
            <person name="Meng A."/>
            <person name="Brown T."/>
            <person name="Cohen L."/>
        </authorList>
    </citation>
    <scope>NUCLEOTIDE SEQUENCE</scope>
    <source>
        <strain evidence="1">CCMP3303</strain>
    </source>
</reference>
<gene>
    <name evidence="1" type="ORF">MPOL1434_LOCUS4057</name>
</gene>
<proteinExistence type="predicted"/>
<protein>
    <recommendedName>
        <fullName evidence="2">Phosphoribosylanthranilate isomerase</fullName>
    </recommendedName>
</protein>
<accession>A0A7S0AM89</accession>
<dbReference type="EMBL" id="HBEJ01006857">
    <property type="protein sequence ID" value="CAD8366718.1"/>
    <property type="molecule type" value="Transcribed_RNA"/>
</dbReference>
<sequence length="262" mass="28134">MSLRALGFCGADDSVSPKLLGVICQSYPFVEFGVLFRPDKEGQPRYATASWVERLGGVASRSNGRMKLAAHLCGGRVMEVLSGDEAFISTLPALGFRRVQINATAVNGVETSSLATAVPSVAALMARHPELEFILQKNDETEPLWRGLLDGDAENMGAAGCLPSNVTMLVDESKGTGVLASSWPSPPERYNIGYAGGIGPANIETVLRDVTTAAKGRAVWIDMESNLRSTKNGDDVFDIDKCYQCIEAVCNTGIFEHPDYLK</sequence>
<name>A0A7S0AM89_9STRA</name>
<evidence type="ECO:0000313" key="1">
    <source>
        <dbReference type="EMBL" id="CAD8366718.1"/>
    </source>
</evidence>
<organism evidence="1">
    <name type="scientific">Minutocellus polymorphus</name>
    <dbReference type="NCBI Taxonomy" id="265543"/>
    <lineage>
        <taxon>Eukaryota</taxon>
        <taxon>Sar</taxon>
        <taxon>Stramenopiles</taxon>
        <taxon>Ochrophyta</taxon>
        <taxon>Bacillariophyta</taxon>
        <taxon>Mediophyceae</taxon>
        <taxon>Cymatosirophycidae</taxon>
        <taxon>Cymatosirales</taxon>
        <taxon>Cymatosiraceae</taxon>
        <taxon>Minutocellus</taxon>
    </lineage>
</organism>
<evidence type="ECO:0008006" key="2">
    <source>
        <dbReference type="Google" id="ProtNLM"/>
    </source>
</evidence>
<dbReference type="AlphaFoldDB" id="A0A7S0AM89"/>